<keyword evidence="1" id="KW-0145">Chemotaxis</keyword>
<dbReference type="InterPro" id="IPR028051">
    <property type="entry name" value="CheX-like_dom"/>
</dbReference>
<proteinExistence type="predicted"/>
<gene>
    <name evidence="6" type="ORF">AZOBR_p280104</name>
</gene>
<dbReference type="GO" id="GO:0016787">
    <property type="term" value="F:hydrolase activity"/>
    <property type="evidence" value="ECO:0007669"/>
    <property type="project" value="UniProtKB-KW"/>
</dbReference>
<evidence type="ECO:0000259" key="4">
    <source>
        <dbReference type="Pfam" id="PF04509"/>
    </source>
</evidence>
<evidence type="ECO:0000256" key="2">
    <source>
        <dbReference type="ARBA" id="ARBA00022801"/>
    </source>
</evidence>
<organism evidence="6 7">
    <name type="scientific">Azospirillum baldaniorum</name>
    <dbReference type="NCBI Taxonomy" id="1064539"/>
    <lineage>
        <taxon>Bacteria</taxon>
        <taxon>Pseudomonadati</taxon>
        <taxon>Pseudomonadota</taxon>
        <taxon>Alphaproteobacteria</taxon>
        <taxon>Rhodospirillales</taxon>
        <taxon>Azospirillaceae</taxon>
        <taxon>Azospirillum</taxon>
    </lineage>
</organism>
<accession>A0A9P1JYK8</accession>
<evidence type="ECO:0000259" key="5">
    <source>
        <dbReference type="Pfam" id="PF13690"/>
    </source>
</evidence>
<dbReference type="SUPFAM" id="SSF103039">
    <property type="entry name" value="CheC-like"/>
    <property type="match status" value="1"/>
</dbReference>
<dbReference type="Proteomes" id="UP000007319">
    <property type="component" value="Plasmid AZOBR_p2"/>
</dbReference>
<dbReference type="Pfam" id="PF04509">
    <property type="entry name" value="CheC"/>
    <property type="match status" value="1"/>
</dbReference>
<dbReference type="GO" id="GO:0006935">
    <property type="term" value="P:chemotaxis"/>
    <property type="evidence" value="ECO:0007669"/>
    <property type="project" value="UniProtKB-KW"/>
</dbReference>
<keyword evidence="2" id="KW-0378">Hydrolase</keyword>
<dbReference type="KEGG" id="abs:AZOBR_p280104"/>
<sequence length="228" mass="23167">MDPTPMGIDPADGFDPGAIDPNGFDLDELERDALTELGNIGVGRASTALSRMIGGPVEISVPMVSLVPGDRVSGLLRSAMPGELIAVTEGLSGAFLGSAILLMPERSGLPLAAAALPPGVPKEDAAELVEEALAEVGNIVLNSCLSSMGNLLGVAVGTTLPQVLRGAGDGLLERCGVTLTAEAQAILFHVTFRTPPHDVEGTVVLALDAGSAVELKAAIGRYIGRVLA</sequence>
<dbReference type="AlphaFoldDB" id="A0A9P1JYK8"/>
<dbReference type="CDD" id="cd17910">
    <property type="entry name" value="CheC_ClassII"/>
    <property type="match status" value="1"/>
</dbReference>
<name>A0A9P1JYK8_9PROT</name>
<evidence type="ECO:0000313" key="6">
    <source>
        <dbReference type="EMBL" id="CCD02218.1"/>
    </source>
</evidence>
<keyword evidence="6" id="KW-0614">Plasmid</keyword>
<feature type="domain" description="Chemotaxis phosphatase CheX-like" evidence="5">
    <location>
        <begin position="88"/>
        <end position="168"/>
    </location>
</feature>
<feature type="region of interest" description="Disordered" evidence="3">
    <location>
        <begin position="1"/>
        <end position="21"/>
    </location>
</feature>
<dbReference type="PANTHER" id="PTHR43693:SF1">
    <property type="entry name" value="PROTEIN PHOSPHATASE CHEZ"/>
    <property type="match status" value="1"/>
</dbReference>
<protein>
    <recommendedName>
        <fullName evidence="8">Chemotaxis protein CheC</fullName>
    </recommendedName>
</protein>
<dbReference type="InterPro" id="IPR007597">
    <property type="entry name" value="CheC"/>
</dbReference>
<dbReference type="InterPro" id="IPR050992">
    <property type="entry name" value="CheZ_family_phosphatases"/>
</dbReference>
<evidence type="ECO:0000313" key="7">
    <source>
        <dbReference type="Proteomes" id="UP000007319"/>
    </source>
</evidence>
<dbReference type="RefSeq" id="WP_014242540.1">
    <property type="nucleotide sequence ID" value="NZ_VITE01000008.1"/>
</dbReference>
<evidence type="ECO:0008006" key="8">
    <source>
        <dbReference type="Google" id="ProtNLM"/>
    </source>
</evidence>
<feature type="domain" description="CheC-like protein" evidence="4">
    <location>
        <begin position="30"/>
        <end position="65"/>
    </location>
</feature>
<keyword evidence="7" id="KW-1185">Reference proteome</keyword>
<dbReference type="PANTHER" id="PTHR43693">
    <property type="entry name" value="PROTEIN PHOSPHATASE CHEZ"/>
    <property type="match status" value="1"/>
</dbReference>
<dbReference type="EMBL" id="HE577329">
    <property type="protein sequence ID" value="CCD02218.1"/>
    <property type="molecule type" value="Genomic_DNA"/>
</dbReference>
<evidence type="ECO:0000256" key="3">
    <source>
        <dbReference type="SAM" id="MobiDB-lite"/>
    </source>
</evidence>
<dbReference type="Gene3D" id="3.40.1550.10">
    <property type="entry name" value="CheC-like"/>
    <property type="match status" value="1"/>
</dbReference>
<reference evidence="6 7" key="1">
    <citation type="journal article" date="2011" name="PLoS Genet.">
        <title>Azospirillum genomes reveal transition of bacteria from aquatic to terrestrial environments.</title>
        <authorList>
            <person name="Wisniewski-Dye F."/>
            <person name="Borziak K."/>
            <person name="Khalsa-Moyers G."/>
            <person name="Alexandre G."/>
            <person name="Sukharnikov L.O."/>
            <person name="Wuichet K."/>
            <person name="Hurst G.B."/>
            <person name="McDonald W.H."/>
            <person name="Robertson J.S."/>
            <person name="Barbe V."/>
            <person name="Calteau A."/>
            <person name="Rouy Z."/>
            <person name="Mangenot S."/>
            <person name="Prigent-Combaret C."/>
            <person name="Normand P."/>
            <person name="Boyer M."/>
            <person name="Siguier P."/>
            <person name="Dessaux Y."/>
            <person name="Elmerich C."/>
            <person name="Condemine G."/>
            <person name="Krishnen G."/>
            <person name="Kennedy I."/>
            <person name="Paterson A.H."/>
            <person name="Gonzalez V."/>
            <person name="Mavingui P."/>
            <person name="Zhulin I.B."/>
        </authorList>
    </citation>
    <scope>NUCLEOTIDE SEQUENCE [LARGE SCALE GENOMIC DNA]</scope>
    <source>
        <strain evidence="6 7">Sp245</strain>
    </source>
</reference>
<evidence type="ECO:0000256" key="1">
    <source>
        <dbReference type="ARBA" id="ARBA00022500"/>
    </source>
</evidence>
<geneLocation type="plasmid" evidence="6 7">
    <name>AZOBR_p2</name>
</geneLocation>
<dbReference type="InterPro" id="IPR028976">
    <property type="entry name" value="CheC-like_sf"/>
</dbReference>
<dbReference type="Pfam" id="PF13690">
    <property type="entry name" value="CheX"/>
    <property type="match status" value="1"/>
</dbReference>